<accession>A0ABV4HS76</accession>
<dbReference type="Gene3D" id="2.40.30.170">
    <property type="match status" value="1"/>
</dbReference>
<comment type="caution">
    <text evidence="2">The sequence shown here is derived from an EMBL/GenBank/DDBJ whole genome shotgun (WGS) entry which is preliminary data.</text>
</comment>
<organism evidence="2 3">
    <name type="scientific">Luteimonas salinilitoris</name>
    <dbReference type="NCBI Taxonomy" id="3237697"/>
    <lineage>
        <taxon>Bacteria</taxon>
        <taxon>Pseudomonadati</taxon>
        <taxon>Pseudomonadota</taxon>
        <taxon>Gammaproteobacteria</taxon>
        <taxon>Lysobacterales</taxon>
        <taxon>Lysobacteraceae</taxon>
        <taxon>Luteimonas</taxon>
    </lineage>
</organism>
<dbReference type="Gene3D" id="2.40.50.100">
    <property type="match status" value="1"/>
</dbReference>
<evidence type="ECO:0000259" key="1">
    <source>
        <dbReference type="Pfam" id="PF25881"/>
    </source>
</evidence>
<reference evidence="2 3" key="1">
    <citation type="submission" date="2024-07" db="EMBL/GenBank/DDBJ databases">
        <title>Luteimonas salilacus sp. nov., isolated from the shore soil of Salt Lake in Tibet of China.</title>
        <authorList>
            <person name="Zhang X."/>
            <person name="Li A."/>
        </authorList>
    </citation>
    <scope>NUCLEOTIDE SEQUENCE [LARGE SCALE GENOMIC DNA]</scope>
    <source>
        <strain evidence="2 3">B3-2-R+30</strain>
    </source>
</reference>
<dbReference type="Proteomes" id="UP001566331">
    <property type="component" value="Unassembled WGS sequence"/>
</dbReference>
<feature type="domain" description="YbhG-like alpha-helical hairpin" evidence="1">
    <location>
        <begin position="47"/>
        <end position="168"/>
    </location>
</feature>
<evidence type="ECO:0000313" key="3">
    <source>
        <dbReference type="Proteomes" id="UP001566331"/>
    </source>
</evidence>
<protein>
    <submittedName>
        <fullName evidence="2">HlyD family secretion protein</fullName>
    </submittedName>
</protein>
<dbReference type="RefSeq" id="WP_370563791.1">
    <property type="nucleotide sequence ID" value="NZ_JBFWIB010000005.1"/>
</dbReference>
<keyword evidence="3" id="KW-1185">Reference proteome</keyword>
<dbReference type="PANTHER" id="PTHR30438:SF1">
    <property type="entry name" value="36 KDA ANTIGEN"/>
    <property type="match status" value="1"/>
</dbReference>
<gene>
    <name evidence="2" type="ORF">AB6713_13330</name>
</gene>
<dbReference type="PANTHER" id="PTHR30438">
    <property type="entry name" value="36 KDA ANTIGEN-RELATED"/>
    <property type="match status" value="1"/>
</dbReference>
<dbReference type="EMBL" id="JBFWIC010000018">
    <property type="protein sequence ID" value="MEZ0475585.1"/>
    <property type="molecule type" value="Genomic_DNA"/>
</dbReference>
<dbReference type="Pfam" id="PF25881">
    <property type="entry name" value="HH_YBHG"/>
    <property type="match status" value="1"/>
</dbReference>
<dbReference type="Gene3D" id="1.10.287.470">
    <property type="entry name" value="Helix hairpin bin"/>
    <property type="match status" value="2"/>
</dbReference>
<proteinExistence type="predicted"/>
<dbReference type="InterPro" id="IPR059052">
    <property type="entry name" value="HH_YbhG-like"/>
</dbReference>
<evidence type="ECO:0000313" key="2">
    <source>
        <dbReference type="EMBL" id="MEZ0475585.1"/>
    </source>
</evidence>
<sequence length="300" mass="32361">MIEGRVELQELNIAAKYPGRLAKWHVVEGQRVKAGRLLAEIVSPEAEAKRVQADAMVKGAEAQQAKADEGARRQELAQAEAGVGAARAQADLARVTEGRMQRLFAEGVVPRQRLDEATALRRSADAALAGAEATRSLAREGLRPEDKATAAAFTAGAHGMRQEVEAALEETRLRASADGEIADILVHEGEIVAAGFPVAVLARDDVPWVSFHLREDQLAGLRIGQRLTVRIPALAGDPQVVLEVDRIAVLGDYATWRSTRDLGSYDLRSFEVRARPQAPVAGLRAGMSVLVPLAQLRPRE</sequence>
<dbReference type="SUPFAM" id="SSF111369">
    <property type="entry name" value="HlyD-like secretion proteins"/>
    <property type="match status" value="2"/>
</dbReference>
<name>A0ABV4HS76_9GAMM</name>